<evidence type="ECO:0000313" key="2">
    <source>
        <dbReference type="EMBL" id="SER53870.1"/>
    </source>
</evidence>
<evidence type="ECO:0000313" key="3">
    <source>
        <dbReference type="Proteomes" id="UP000199128"/>
    </source>
</evidence>
<dbReference type="AlphaFoldDB" id="A0A1H9Q0B7"/>
<reference evidence="3 4" key="2">
    <citation type="submission" date="2016-10" db="EMBL/GenBank/DDBJ databases">
        <authorList>
            <person name="Varghese N."/>
            <person name="Submissions S."/>
        </authorList>
    </citation>
    <scope>NUCLEOTIDE SEQUENCE [LARGE SCALE GENOMIC DNA]</scope>
    <source>
        <strain evidence="3">KHGC19</strain>
        <strain evidence="1 4">WCP15</strain>
    </source>
</reference>
<organism evidence="2 3">
    <name type="scientific">Parafannyhessea umbonata</name>
    <dbReference type="NCBI Taxonomy" id="604330"/>
    <lineage>
        <taxon>Bacteria</taxon>
        <taxon>Bacillati</taxon>
        <taxon>Actinomycetota</taxon>
        <taxon>Coriobacteriia</taxon>
        <taxon>Coriobacteriales</taxon>
        <taxon>Atopobiaceae</taxon>
        <taxon>Parafannyhessea</taxon>
    </lineage>
</organism>
<protein>
    <submittedName>
        <fullName evidence="2">Uncharacterized protein</fullName>
    </submittedName>
</protein>
<dbReference type="RefSeq" id="WP_078687307.1">
    <property type="nucleotide sequence ID" value="NZ_FNWT01000003.1"/>
</dbReference>
<dbReference type="EMBL" id="FOGP01000004">
    <property type="protein sequence ID" value="SER53870.1"/>
    <property type="molecule type" value="Genomic_DNA"/>
</dbReference>
<sequence>MKEEIKRKDGVSPETDELSSTLMGDAFDLLAEGTTFNVLLVIQDGGGEVASYEFSHDGVEACLEGAREKVRKVASAHGDPDAHLADPLRYALSYLGAVEDESGAYRDALLLEFGEKGYISYSAYSFVEGIGSGDEFAWSEPAPAGETEPLL</sequence>
<dbReference type="Proteomes" id="UP000199128">
    <property type="component" value="Unassembled WGS sequence"/>
</dbReference>
<accession>A0A1H9Q0B7</accession>
<dbReference type="EMBL" id="FNWT01000003">
    <property type="protein sequence ID" value="SEH48113.1"/>
    <property type="molecule type" value="Genomic_DNA"/>
</dbReference>
<evidence type="ECO:0000313" key="1">
    <source>
        <dbReference type="EMBL" id="SEH48113.1"/>
    </source>
</evidence>
<evidence type="ECO:0000313" key="4">
    <source>
        <dbReference type="Proteomes" id="UP000199135"/>
    </source>
</evidence>
<name>A0A1H9Q0B7_9ACTN</name>
<proteinExistence type="predicted"/>
<dbReference type="Proteomes" id="UP000199135">
    <property type="component" value="Unassembled WGS sequence"/>
</dbReference>
<gene>
    <name evidence="2" type="ORF">SAMN05216446_1228</name>
    <name evidence="1" type="ORF">SAMN05216447_103105</name>
</gene>
<keyword evidence="4" id="KW-1185">Reference proteome</keyword>
<reference evidence="2" key="1">
    <citation type="submission" date="2016-10" db="EMBL/GenBank/DDBJ databases">
        <authorList>
            <person name="de Groot N.N."/>
        </authorList>
    </citation>
    <scope>NUCLEOTIDE SEQUENCE [LARGE SCALE GENOMIC DNA]</scope>
    <source>
        <strain evidence="2">KHGC19</strain>
    </source>
</reference>